<evidence type="ECO:0000256" key="2">
    <source>
        <dbReference type="ARBA" id="ARBA00023002"/>
    </source>
</evidence>
<evidence type="ECO:0000256" key="1">
    <source>
        <dbReference type="ARBA" id="ARBA00006484"/>
    </source>
</evidence>
<keyword evidence="2" id="KW-0560">Oxidoreductase</keyword>
<comment type="similarity">
    <text evidence="1">Belongs to the short-chain dehydrogenases/reductases (SDR) family.</text>
</comment>
<evidence type="ECO:0000313" key="3">
    <source>
        <dbReference type="EMBL" id="CAI9119259.1"/>
    </source>
</evidence>
<dbReference type="AlphaFoldDB" id="A0AA35UE05"/>
<dbReference type="PANTHER" id="PTHR44196:SF1">
    <property type="entry name" value="DEHYDROGENASE_REDUCTASE SDR FAMILY MEMBER 7B"/>
    <property type="match status" value="1"/>
</dbReference>
<dbReference type="PANTHER" id="PTHR44196">
    <property type="entry name" value="DEHYDROGENASE/REDUCTASE SDR FAMILY MEMBER 7B"/>
    <property type="match status" value="1"/>
</dbReference>
<sequence>MTLRTILITGASSGIGRGLALSLARHDTILHLGGRDRGRLDATVEACRRLGADARPHVLDVTDRAGMERWIREVGADRLDMVFASAGITGGAHARDDEGAAFETAGQIRRIIAVDLDGALNTILPALDIMKGQDRDGQGRRGQICAISSVAGLVSYPGTASYSAAKAALDRFMVATGAYAGKAGIHLTSVCCAFVDTPMVARNRFPMPGLVSVNKAVRIILRGVALRKRRVIFPRWLVMGSRFMDMLPVGVAEAYYLRQPTGKPGSLPPVEEKG</sequence>
<accession>A0AA35UE05</accession>
<dbReference type="Gene3D" id="3.40.50.720">
    <property type="entry name" value="NAD(P)-binding Rossmann-like Domain"/>
    <property type="match status" value="1"/>
</dbReference>
<proteinExistence type="inferred from homology"/>
<dbReference type="GO" id="GO:0016020">
    <property type="term" value="C:membrane"/>
    <property type="evidence" value="ECO:0007669"/>
    <property type="project" value="TreeGrafter"/>
</dbReference>
<dbReference type="SUPFAM" id="SSF51735">
    <property type="entry name" value="NAD(P)-binding Rossmann-fold domains"/>
    <property type="match status" value="1"/>
</dbReference>
<dbReference type="PRINTS" id="PR00081">
    <property type="entry name" value="GDHRDH"/>
</dbReference>
<dbReference type="InterPro" id="IPR002347">
    <property type="entry name" value="SDR_fam"/>
</dbReference>
<dbReference type="PROSITE" id="PS00061">
    <property type="entry name" value="ADH_SHORT"/>
    <property type="match status" value="1"/>
</dbReference>
<dbReference type="InterPro" id="IPR036291">
    <property type="entry name" value="NAD(P)-bd_dom_sf"/>
</dbReference>
<dbReference type="Proteomes" id="UP001176960">
    <property type="component" value="Unassembled WGS sequence"/>
</dbReference>
<dbReference type="GO" id="GO:0016491">
    <property type="term" value="F:oxidoreductase activity"/>
    <property type="evidence" value="ECO:0007669"/>
    <property type="project" value="UniProtKB-KW"/>
</dbReference>
<organism evidence="3 4">
    <name type="scientific">Brytella acorum</name>
    <dbReference type="NCBI Taxonomy" id="2959299"/>
    <lineage>
        <taxon>Bacteria</taxon>
        <taxon>Pseudomonadati</taxon>
        <taxon>Pseudomonadota</taxon>
        <taxon>Alphaproteobacteria</taxon>
        <taxon>Acetobacterales</taxon>
        <taxon>Acetobacteraceae</taxon>
        <taxon>Brytella</taxon>
    </lineage>
</organism>
<comment type="caution">
    <text evidence="3">The sequence shown here is derived from an EMBL/GenBank/DDBJ whole genome shotgun (WGS) entry which is preliminary data.</text>
</comment>
<keyword evidence="4" id="KW-1185">Reference proteome</keyword>
<dbReference type="EMBL" id="CATKSH010000001">
    <property type="protein sequence ID" value="CAI9119259.1"/>
    <property type="molecule type" value="Genomic_DNA"/>
</dbReference>
<gene>
    <name evidence="3" type="ORF">LMG32879_000072</name>
</gene>
<evidence type="ECO:0000313" key="4">
    <source>
        <dbReference type="Proteomes" id="UP001176960"/>
    </source>
</evidence>
<dbReference type="Pfam" id="PF00106">
    <property type="entry name" value="adh_short"/>
    <property type="match status" value="1"/>
</dbReference>
<protein>
    <submittedName>
        <fullName evidence="3">SDR family NAD(P)-dependent oxidoreductase</fullName>
    </submittedName>
</protein>
<dbReference type="InterPro" id="IPR020904">
    <property type="entry name" value="Sc_DH/Rdtase_CS"/>
</dbReference>
<dbReference type="RefSeq" id="WP_289842418.1">
    <property type="nucleotide sequence ID" value="NZ_CATKSH010000001.1"/>
</dbReference>
<name>A0AA35UE05_9PROT</name>
<reference evidence="3" key="1">
    <citation type="submission" date="2023-03" db="EMBL/GenBank/DDBJ databases">
        <authorList>
            <person name="Cleenwerck I."/>
        </authorList>
    </citation>
    <scope>NUCLEOTIDE SEQUENCE</scope>
    <source>
        <strain evidence="3">LMG 32879</strain>
    </source>
</reference>